<accession>A0A061R8A4</accession>
<dbReference type="EMBL" id="GBEZ01018221">
    <property type="protein sequence ID" value="JAC68193.1"/>
    <property type="molecule type" value="Transcribed_RNA"/>
</dbReference>
<dbReference type="AlphaFoldDB" id="A0A061R8A4"/>
<gene>
    <name evidence="2" type="ORF">TSPGSL018_9303</name>
</gene>
<feature type="region of interest" description="Disordered" evidence="1">
    <location>
        <begin position="26"/>
        <end position="58"/>
    </location>
</feature>
<evidence type="ECO:0000313" key="2">
    <source>
        <dbReference type="EMBL" id="JAC68193.1"/>
    </source>
</evidence>
<name>A0A061R8A4_9CHLO</name>
<proteinExistence type="predicted"/>
<organism evidence="2">
    <name type="scientific">Tetraselmis sp. GSL018</name>
    <dbReference type="NCBI Taxonomy" id="582737"/>
    <lineage>
        <taxon>Eukaryota</taxon>
        <taxon>Viridiplantae</taxon>
        <taxon>Chlorophyta</taxon>
        <taxon>core chlorophytes</taxon>
        <taxon>Chlorodendrophyceae</taxon>
        <taxon>Chlorodendrales</taxon>
        <taxon>Chlorodendraceae</taxon>
        <taxon>Tetraselmis</taxon>
    </lineage>
</organism>
<protein>
    <submittedName>
        <fullName evidence="2">Uncharacterized protein</fullName>
    </submittedName>
</protein>
<feature type="non-terminal residue" evidence="2">
    <location>
        <position position="92"/>
    </location>
</feature>
<reference evidence="2" key="1">
    <citation type="submission" date="2014-05" db="EMBL/GenBank/DDBJ databases">
        <title>The transcriptome of the halophilic microalga Tetraselmis sp. GSL018 isolated from the Great Salt Lake, Utah.</title>
        <authorList>
            <person name="Jinkerson R.E."/>
            <person name="D'Adamo S."/>
            <person name="Posewitz M.C."/>
        </authorList>
    </citation>
    <scope>NUCLEOTIDE SEQUENCE</scope>
    <source>
        <strain evidence="2">GSL018</strain>
    </source>
</reference>
<feature type="non-terminal residue" evidence="2">
    <location>
        <position position="1"/>
    </location>
</feature>
<sequence length="92" mass="9798">QHHAGDGMFDLPHSLQWGEGAPGRECIGYPLDSSGARSGTKPSFPTVEMEGPFSGPHPHMQGDCRTACAISASHRIVPFHYPRGSGKNGIQT</sequence>
<evidence type="ECO:0000256" key="1">
    <source>
        <dbReference type="SAM" id="MobiDB-lite"/>
    </source>
</evidence>